<sequence>MILTKVKKMVLLSILVSQALVLYVIERAIPVPVPVPGVKLGLANIISLITIILFGFKEAVLVVTLRTLLGSMFGGGLSGFLYSLAGGVLSTAVMAYLYLRHKNSFSIPTISTVGAVFHNIGQIGVASLVISNVRLFYYLPVLLISGVITGILIGFIVQFTVEPVKKILKIGGA</sequence>
<keyword evidence="1" id="KW-0812">Transmembrane</keyword>
<dbReference type="PIRSF" id="PIRSF027391">
    <property type="entry name" value="Hpre_diP_synt_I"/>
    <property type="match status" value="1"/>
</dbReference>
<name>A0A1M6DJX7_9FIRM</name>
<keyword evidence="3" id="KW-1185">Reference proteome</keyword>
<feature type="transmembrane region" description="Helical" evidence="1">
    <location>
        <begin position="137"/>
        <end position="159"/>
    </location>
</feature>
<dbReference type="Proteomes" id="UP000184442">
    <property type="component" value="Unassembled WGS sequence"/>
</dbReference>
<feature type="transmembrane region" description="Helical" evidence="1">
    <location>
        <begin position="43"/>
        <end position="68"/>
    </location>
</feature>
<reference evidence="2 3" key="1">
    <citation type="submission" date="2016-11" db="EMBL/GenBank/DDBJ databases">
        <authorList>
            <person name="Jaros S."/>
            <person name="Januszkiewicz K."/>
            <person name="Wedrychowicz H."/>
        </authorList>
    </citation>
    <scope>NUCLEOTIDE SEQUENCE [LARGE SCALE GENOMIC DNA]</scope>
    <source>
        <strain evidence="2 3">DSM 19022</strain>
    </source>
</reference>
<dbReference type="Pfam" id="PF07456">
    <property type="entry name" value="Hpre_diP_synt_I"/>
    <property type="match status" value="1"/>
</dbReference>
<feature type="transmembrane region" description="Helical" evidence="1">
    <location>
        <begin position="80"/>
        <end position="99"/>
    </location>
</feature>
<evidence type="ECO:0000313" key="3">
    <source>
        <dbReference type="Proteomes" id="UP000184442"/>
    </source>
</evidence>
<dbReference type="EMBL" id="FQZS01000007">
    <property type="protein sequence ID" value="SHI73470.1"/>
    <property type="molecule type" value="Genomic_DNA"/>
</dbReference>
<dbReference type="STRING" id="1122184.SAMN02745176_01144"/>
<dbReference type="Gene3D" id="1.10.1760.20">
    <property type="match status" value="1"/>
</dbReference>
<dbReference type="InterPro" id="IPR010898">
    <property type="entry name" value="Hpre_diP_synth_I"/>
</dbReference>
<proteinExistence type="predicted"/>
<organism evidence="2 3">
    <name type="scientific">Lutispora thermophila DSM 19022</name>
    <dbReference type="NCBI Taxonomy" id="1122184"/>
    <lineage>
        <taxon>Bacteria</taxon>
        <taxon>Bacillati</taxon>
        <taxon>Bacillota</taxon>
        <taxon>Clostridia</taxon>
        <taxon>Lutisporales</taxon>
        <taxon>Lutisporaceae</taxon>
        <taxon>Lutispora</taxon>
    </lineage>
</organism>
<accession>A0A1M6DJX7</accession>
<keyword evidence="1" id="KW-0472">Membrane</keyword>
<dbReference type="InterPro" id="IPR014535">
    <property type="entry name" value="Hpre_diP_synt_I"/>
</dbReference>
<evidence type="ECO:0000256" key="1">
    <source>
        <dbReference type="SAM" id="Phobius"/>
    </source>
</evidence>
<keyword evidence="1" id="KW-1133">Transmembrane helix</keyword>
<protein>
    <submittedName>
        <fullName evidence="2">Heptaprenyl diphosphate synthase</fullName>
    </submittedName>
</protein>
<feature type="transmembrane region" description="Helical" evidence="1">
    <location>
        <begin position="105"/>
        <end position="130"/>
    </location>
</feature>
<gene>
    <name evidence="2" type="ORF">SAMN02745176_01144</name>
</gene>
<evidence type="ECO:0000313" key="2">
    <source>
        <dbReference type="EMBL" id="SHI73470.1"/>
    </source>
</evidence>
<dbReference type="AlphaFoldDB" id="A0A1M6DJX7"/>